<dbReference type="InterPro" id="IPR036047">
    <property type="entry name" value="F-box-like_dom_sf"/>
</dbReference>
<dbReference type="STRING" id="52838.A0A4S8J5A7"/>
<feature type="domain" description="F-box" evidence="2">
    <location>
        <begin position="115"/>
        <end position="161"/>
    </location>
</feature>
<accession>A0A4S8J5A7</accession>
<dbReference type="Pfam" id="PF14299">
    <property type="entry name" value="PP2"/>
    <property type="match status" value="1"/>
</dbReference>
<dbReference type="CDD" id="cd22162">
    <property type="entry name" value="F-box_AtSKIP3-like"/>
    <property type="match status" value="1"/>
</dbReference>
<dbReference type="AlphaFoldDB" id="A0A4S8J5A7"/>
<dbReference type="InterPro" id="IPR025886">
    <property type="entry name" value="PP2-like"/>
</dbReference>
<dbReference type="InterPro" id="IPR001810">
    <property type="entry name" value="F-box_dom"/>
</dbReference>
<reference evidence="3 4" key="1">
    <citation type="journal article" date="2019" name="Nat. Plants">
        <title>Genome sequencing of Musa balbisiana reveals subgenome evolution and function divergence in polyploid bananas.</title>
        <authorList>
            <person name="Yao X."/>
        </authorList>
    </citation>
    <scope>NUCLEOTIDE SEQUENCE [LARGE SCALE GENOMIC DNA]</scope>
    <source>
        <strain evidence="4">cv. DH-PKW</strain>
        <tissue evidence="3">Leaves</tissue>
    </source>
</reference>
<proteinExistence type="predicted"/>
<dbReference type="PROSITE" id="PS50181">
    <property type="entry name" value="FBOX"/>
    <property type="match status" value="1"/>
</dbReference>
<dbReference type="SUPFAM" id="SSF81383">
    <property type="entry name" value="F-box domain"/>
    <property type="match status" value="1"/>
</dbReference>
<dbReference type="Pfam" id="PF12937">
    <property type="entry name" value="F-box-like"/>
    <property type="match status" value="1"/>
</dbReference>
<dbReference type="SMART" id="SM00256">
    <property type="entry name" value="FBOX"/>
    <property type="match status" value="1"/>
</dbReference>
<organism evidence="3 4">
    <name type="scientific">Musa balbisiana</name>
    <name type="common">Banana</name>
    <dbReference type="NCBI Taxonomy" id="52838"/>
    <lineage>
        <taxon>Eukaryota</taxon>
        <taxon>Viridiplantae</taxon>
        <taxon>Streptophyta</taxon>
        <taxon>Embryophyta</taxon>
        <taxon>Tracheophyta</taxon>
        <taxon>Spermatophyta</taxon>
        <taxon>Magnoliopsida</taxon>
        <taxon>Liliopsida</taxon>
        <taxon>Zingiberales</taxon>
        <taxon>Musaceae</taxon>
        <taxon>Musa</taxon>
    </lineage>
</organism>
<evidence type="ECO:0000259" key="2">
    <source>
        <dbReference type="PROSITE" id="PS50181"/>
    </source>
</evidence>
<evidence type="ECO:0000313" key="4">
    <source>
        <dbReference type="Proteomes" id="UP000317650"/>
    </source>
</evidence>
<dbReference type="Gene3D" id="1.20.1280.50">
    <property type="match status" value="1"/>
</dbReference>
<keyword evidence="4" id="KW-1185">Reference proteome</keyword>
<evidence type="ECO:0000256" key="1">
    <source>
        <dbReference type="SAM" id="MobiDB-lite"/>
    </source>
</evidence>
<dbReference type="Proteomes" id="UP000317650">
    <property type="component" value="Chromosome 11"/>
</dbReference>
<dbReference type="EMBL" id="PYDT01000007">
    <property type="protein sequence ID" value="THU56631.1"/>
    <property type="molecule type" value="Genomic_DNA"/>
</dbReference>
<protein>
    <recommendedName>
        <fullName evidence="2">F-box domain-containing protein</fullName>
    </recommendedName>
</protein>
<name>A0A4S8J5A7_MUSBA</name>
<dbReference type="PANTHER" id="PTHR31960">
    <property type="entry name" value="F-BOX PROTEIN PP2-A15"/>
    <property type="match status" value="1"/>
</dbReference>
<feature type="region of interest" description="Disordered" evidence="1">
    <location>
        <begin position="1"/>
        <end position="31"/>
    </location>
</feature>
<gene>
    <name evidence="3" type="ORF">C4D60_Mb11t19280</name>
</gene>
<comment type="caution">
    <text evidence="3">The sequence shown here is derived from an EMBL/GenBank/DDBJ whole genome shotgun (WGS) entry which is preliminary data.</text>
</comment>
<evidence type="ECO:0000313" key="3">
    <source>
        <dbReference type="EMBL" id="THU56631.1"/>
    </source>
</evidence>
<dbReference type="PANTHER" id="PTHR31960:SF30">
    <property type="entry name" value="OS04G0571300 PROTEIN"/>
    <property type="match status" value="1"/>
</dbReference>
<sequence>MAHGAAFLWAHSPSCSSPPEESPKDPSPRFGDAFVLSLLRRPSPSHRSKKPRSVALLAASIQSRDFSACFAVPAVDVRLGLVGLASLESIGFSPSWGLWISAAMGARVSSVMGRETGLGDLPENCVAAVLVHLDPLEICRAARLCRTFRGAASADLVWETKLPRNYRYLLALVSDEKAVEQRSRLCKKEIYARLCRPNPFDGGTKEFWLEKSCGGICMSIPSRALLIMGIDDHRYWNYIPTEESRYDSVAYLQQTWWFEVDGEIKFCFPAGAYSLFFRLHLGCAAKRLGRRICISKHVHGWDRKPVRFQLSTSDGQHVGSKCYLGKPGSWILYHAGDFVVENSDESTNLKFSMRQVDCRHTKGGLCVDSVLIYPKGFRQGKVFATDRIT</sequence>